<evidence type="ECO:0000256" key="4">
    <source>
        <dbReference type="ARBA" id="ARBA00023180"/>
    </source>
</evidence>
<evidence type="ECO:0000256" key="1">
    <source>
        <dbReference type="ARBA" id="ARBA00022723"/>
    </source>
</evidence>
<dbReference type="InterPro" id="IPR001956">
    <property type="entry name" value="CBM3"/>
</dbReference>
<dbReference type="PROSITE" id="PS50853">
    <property type="entry name" value="FN3"/>
    <property type="match status" value="2"/>
</dbReference>
<organism evidence="7 8">
    <name type="scientific">Hymenobacter negativus</name>
    <dbReference type="NCBI Taxonomy" id="2795026"/>
    <lineage>
        <taxon>Bacteria</taxon>
        <taxon>Pseudomonadati</taxon>
        <taxon>Bacteroidota</taxon>
        <taxon>Cytophagia</taxon>
        <taxon>Cytophagales</taxon>
        <taxon>Hymenobacteraceae</taxon>
        <taxon>Hymenobacter</taxon>
    </lineage>
</organism>
<dbReference type="EMBL" id="JAGETZ010000003">
    <property type="protein sequence ID" value="MBO2008973.1"/>
    <property type="molecule type" value="Genomic_DNA"/>
</dbReference>
<dbReference type="CDD" id="cd00063">
    <property type="entry name" value="FN3"/>
    <property type="match status" value="2"/>
</dbReference>
<dbReference type="InterPro" id="IPR026444">
    <property type="entry name" value="Secre_tail"/>
</dbReference>
<dbReference type="InterPro" id="IPR036966">
    <property type="entry name" value="CBM3_sf"/>
</dbReference>
<dbReference type="InterPro" id="IPR008965">
    <property type="entry name" value="CBM2/CBM3_carb-bd_dom_sf"/>
</dbReference>
<evidence type="ECO:0000313" key="8">
    <source>
        <dbReference type="Proteomes" id="UP000664369"/>
    </source>
</evidence>
<dbReference type="SMART" id="SM00060">
    <property type="entry name" value="FN3"/>
    <property type="match status" value="2"/>
</dbReference>
<feature type="domain" description="CBM3" evidence="6">
    <location>
        <begin position="1132"/>
        <end position="1279"/>
    </location>
</feature>
<dbReference type="InterPro" id="IPR008964">
    <property type="entry name" value="Invasin/intimin_cell_adhesion"/>
</dbReference>
<dbReference type="Gene3D" id="2.60.40.1080">
    <property type="match status" value="1"/>
</dbReference>
<dbReference type="InterPro" id="IPR013320">
    <property type="entry name" value="ConA-like_dom_sf"/>
</dbReference>
<feature type="domain" description="Fibronectin type-III" evidence="5">
    <location>
        <begin position="459"/>
        <end position="554"/>
    </location>
</feature>
<evidence type="ECO:0000313" key="7">
    <source>
        <dbReference type="EMBL" id="MBO2008973.1"/>
    </source>
</evidence>
<reference evidence="7 8" key="1">
    <citation type="submission" date="2021-03" db="EMBL/GenBank/DDBJ databases">
        <authorList>
            <person name="Kim M.K."/>
        </authorList>
    </citation>
    <scope>NUCLEOTIDE SEQUENCE [LARGE SCALE GENOMIC DNA]</scope>
    <source>
        <strain evidence="7 8">BT442</strain>
    </source>
</reference>
<dbReference type="SMART" id="SM01067">
    <property type="entry name" value="CBM_3"/>
    <property type="match status" value="2"/>
</dbReference>
<keyword evidence="1" id="KW-0479">Metal-binding</keyword>
<dbReference type="SUPFAM" id="SSF49265">
    <property type="entry name" value="Fibronectin type III"/>
    <property type="match status" value="1"/>
</dbReference>
<dbReference type="InterPro" id="IPR052063">
    <property type="entry name" value="Polysaccharide_Lyase_1"/>
</dbReference>
<dbReference type="PANTHER" id="PTHR42970:SF1">
    <property type="entry name" value="PECTATE LYASE C-RELATED"/>
    <property type="match status" value="1"/>
</dbReference>
<dbReference type="Gene3D" id="2.60.120.200">
    <property type="match status" value="1"/>
</dbReference>
<dbReference type="SUPFAM" id="SSF49899">
    <property type="entry name" value="Concanavalin A-like lectins/glucanases"/>
    <property type="match status" value="1"/>
</dbReference>
<proteinExistence type="predicted"/>
<dbReference type="SUPFAM" id="SSF51126">
    <property type="entry name" value="Pectin lyase-like"/>
    <property type="match status" value="1"/>
</dbReference>
<dbReference type="Gene3D" id="2.60.40.10">
    <property type="entry name" value="Immunoglobulins"/>
    <property type="match status" value="2"/>
</dbReference>
<dbReference type="SUPFAM" id="SSF49384">
    <property type="entry name" value="Carbohydrate-binding domain"/>
    <property type="match status" value="2"/>
</dbReference>
<keyword evidence="4" id="KW-0325">Glycoprotein</keyword>
<feature type="domain" description="Fibronectin type-III" evidence="5">
    <location>
        <begin position="566"/>
        <end position="659"/>
    </location>
</feature>
<protein>
    <submittedName>
        <fullName evidence="7">T9SS type A sorting domain-containing protein</fullName>
    </submittedName>
</protein>
<dbReference type="InterPro" id="IPR011050">
    <property type="entry name" value="Pectin_lyase_fold/virulence"/>
</dbReference>
<keyword evidence="3" id="KW-1015">Disulfide bond</keyword>
<dbReference type="SMART" id="SM00560">
    <property type="entry name" value="LamGL"/>
    <property type="match status" value="1"/>
</dbReference>
<dbReference type="InterPro" id="IPR006558">
    <property type="entry name" value="LamG-like"/>
</dbReference>
<dbReference type="InterPro" id="IPR003961">
    <property type="entry name" value="FN3_dom"/>
</dbReference>
<dbReference type="RefSeq" id="WP_208174602.1">
    <property type="nucleotide sequence ID" value="NZ_JAGETZ010000003.1"/>
</dbReference>
<dbReference type="InterPro" id="IPR036116">
    <property type="entry name" value="FN3_sf"/>
</dbReference>
<dbReference type="InterPro" id="IPR012334">
    <property type="entry name" value="Pectin_lyas_fold"/>
</dbReference>
<dbReference type="Proteomes" id="UP000664369">
    <property type="component" value="Unassembled WGS sequence"/>
</dbReference>
<evidence type="ECO:0000256" key="2">
    <source>
        <dbReference type="ARBA" id="ARBA00022729"/>
    </source>
</evidence>
<keyword evidence="8" id="KW-1185">Reference proteome</keyword>
<evidence type="ECO:0000259" key="6">
    <source>
        <dbReference type="PROSITE" id="PS51172"/>
    </source>
</evidence>
<name>A0ABS3QD90_9BACT</name>
<dbReference type="PROSITE" id="PS51172">
    <property type="entry name" value="CBM3"/>
    <property type="match status" value="2"/>
</dbReference>
<evidence type="ECO:0000256" key="3">
    <source>
        <dbReference type="ARBA" id="ARBA00023157"/>
    </source>
</evidence>
<gene>
    <name evidence="7" type="ORF">J4E00_07910</name>
</gene>
<dbReference type="InterPro" id="IPR013783">
    <property type="entry name" value="Ig-like_fold"/>
</dbReference>
<sequence length="1378" mass="145820">MAALGLAAAAPVAAQTVAFPGAGGFGRFATGARGAASPSVYIVTNLNDSGPGSFRDAVSQPGRFVTFAVGGIVTLQSNVQVAPNVTVAGQTAPGDGIVFFNKRITFTGSNNTICRYLRVRLGSTNNKGNDASGLANGSNMILDHMSFSWGMDEVFSINWDGKGTAPDNITVQNSIIGQGLHRDNHSAGGLIQTPDGGKVSLLQNLYISNKTRNPKVKGINEFVNNVVYDWGNGNRLGATPNYGWSGEAYIMGGSAGVSEVNIINNYFVGGPLTPPAQTTPFVRGTGTFNLFGSGNYFDNNRNGVLDGAPVPYDTVGYPGIVGPGFRTQPFAYPAANPAMTATQAYQYVIDNAGVNYPRRDQVDGLLIDEVRSKGTQGYYVYNETDLPFSNGGLGDVFSAPAPLDTDHDGMPDAWEDAHGLDKNSAADAVAASTTEPSYLNLEVYVNSLTNTPAPNFVRPPSNVQLAASTVEVPVPASQIVLTWADNSPNESYFVLERSTDGTTYADVFHPAANATTYTDAGLLPNTTYYYRLKAITGTEASAYSGVATVKTPALPSAPAVAATPTPTDAFQYAELTNGTLALKWTGSTNTTSFAVYFGPDPSALTKLADVPYAAAPTYTVSGLSANTPYYWRIDATNAKGTVTGPDWSFRTLGNIIPQLVGHWGFDETASDGTQIIDQSTFANNGVLGLDDDDQSIRVPGKVNNALDFATADQNRYVVSIPHQDQLYLDQSSFSLAFWMKAGAAQLPQDNLTSAYLLCKGSITRNATTGATGKRFNIEFKNKQLRFAIDDDKNKDELQIAGAPFFTGQWVHVVALRNVATKKIQVYMNGVLVKEMTTKALGIGEASDLIVGNIGELEFLSTANAPAPYRGALDELRVYNYALSPAEITELMKTKQTITFAALPSHLVGDANVTLGATSDSGLPITYTSSDNTVATFSNGTLQLLKAGTVTITATQPGNATYAAATPVSQTLTIAPLLVKALYQNADAANPSDNNLGISLELVNDGTAAVPYQELTVRYWLTPETSSALVGAVNWAQLGTNSVGLRYVPMTTMLQGAYGYVEYSFQPGAGNLTGGSNSGPIVSTLHQPSWGNFDETNDYSYATNASFLPNANIGVYRNGVLVAGTEPSAQVVATLAFKGFSENRSVGVSTNALQLGLQVSNLSNVPVAYEDLSVRYWLNPEGTSPLASAVNYSPIGASNTTLTPGQQGSETYLELRFSPTLGQLAPYANTGEALLQAHKADWSSFNQANDYSYVAAGPLAENNHVTVYYQGQLVYGVEPTTTAARQTAAATQPADKLQVAVLGNPVTGSQAEVEISGVAGQPVQVVLMDFQGTPKLTQRLASVVEGQRQLLPVANLRPGVYLLKVTAGDQSTVVRLLKE</sequence>
<accession>A0ABS3QD90</accession>
<evidence type="ECO:0000259" key="5">
    <source>
        <dbReference type="PROSITE" id="PS50853"/>
    </source>
</evidence>
<dbReference type="Gene3D" id="2.160.20.10">
    <property type="entry name" value="Single-stranded right-handed beta-helix, Pectin lyase-like"/>
    <property type="match status" value="1"/>
</dbReference>
<dbReference type="Pfam" id="PF13385">
    <property type="entry name" value="Laminin_G_3"/>
    <property type="match status" value="1"/>
</dbReference>
<dbReference type="Gene3D" id="2.60.40.710">
    <property type="entry name" value="Endoglucanase-like"/>
    <property type="match status" value="2"/>
</dbReference>
<feature type="domain" description="CBM3" evidence="6">
    <location>
        <begin position="975"/>
        <end position="1127"/>
    </location>
</feature>
<comment type="caution">
    <text evidence="7">The sequence shown here is derived from an EMBL/GenBank/DDBJ whole genome shotgun (WGS) entry which is preliminary data.</text>
</comment>
<dbReference type="NCBIfam" id="TIGR04183">
    <property type="entry name" value="Por_Secre_tail"/>
    <property type="match status" value="1"/>
</dbReference>
<dbReference type="PANTHER" id="PTHR42970">
    <property type="entry name" value="PECTATE LYASE C-RELATED"/>
    <property type="match status" value="1"/>
</dbReference>
<keyword evidence="2" id="KW-0732">Signal</keyword>
<dbReference type="SUPFAM" id="SSF49373">
    <property type="entry name" value="Invasin/intimin cell-adhesion fragments"/>
    <property type="match status" value="1"/>
</dbReference>
<dbReference type="Pfam" id="PF00942">
    <property type="entry name" value="CBM_3"/>
    <property type="match status" value="2"/>
</dbReference>